<keyword evidence="3" id="KW-0813">Transport</keyword>
<dbReference type="GO" id="GO:1990281">
    <property type="term" value="C:efflux pump complex"/>
    <property type="evidence" value="ECO:0007669"/>
    <property type="project" value="TreeGrafter"/>
</dbReference>
<dbReference type="STRING" id="661478.OP10G_2854"/>
<evidence type="ECO:0000256" key="2">
    <source>
        <dbReference type="ARBA" id="ARBA00007613"/>
    </source>
</evidence>
<dbReference type="Gene3D" id="1.20.1600.10">
    <property type="entry name" value="Outer membrane efflux proteins (OEP)"/>
    <property type="match status" value="1"/>
</dbReference>
<keyword evidence="5" id="KW-0812">Transmembrane</keyword>
<dbReference type="KEGG" id="fgi:OP10G_2854"/>
<reference evidence="8 9" key="1">
    <citation type="journal article" date="2014" name="PLoS ONE">
        <title>The first complete genome sequence of the class fimbriimonadia in the phylum armatimonadetes.</title>
        <authorList>
            <person name="Hu Z.Y."/>
            <person name="Wang Y.Z."/>
            <person name="Im W.T."/>
            <person name="Wang S.Y."/>
            <person name="Zhao G.P."/>
            <person name="Zheng H.J."/>
            <person name="Quan Z.X."/>
        </authorList>
    </citation>
    <scope>NUCLEOTIDE SEQUENCE [LARGE SCALE GENOMIC DNA]</scope>
    <source>
        <strain evidence="8">Gsoil 348</strain>
    </source>
</reference>
<dbReference type="AlphaFoldDB" id="A0A068NS96"/>
<organism evidence="8 9">
    <name type="scientific">Fimbriimonas ginsengisoli Gsoil 348</name>
    <dbReference type="NCBI Taxonomy" id="661478"/>
    <lineage>
        <taxon>Bacteria</taxon>
        <taxon>Bacillati</taxon>
        <taxon>Armatimonadota</taxon>
        <taxon>Fimbriimonadia</taxon>
        <taxon>Fimbriimonadales</taxon>
        <taxon>Fimbriimonadaceae</taxon>
        <taxon>Fimbriimonas</taxon>
    </lineage>
</organism>
<evidence type="ECO:0000256" key="7">
    <source>
        <dbReference type="ARBA" id="ARBA00023237"/>
    </source>
</evidence>
<evidence type="ECO:0000256" key="1">
    <source>
        <dbReference type="ARBA" id="ARBA00004442"/>
    </source>
</evidence>
<dbReference type="Proteomes" id="UP000027982">
    <property type="component" value="Chromosome"/>
</dbReference>
<dbReference type="eggNOG" id="COG1538">
    <property type="taxonomic scope" value="Bacteria"/>
</dbReference>
<keyword evidence="7" id="KW-0998">Cell outer membrane</keyword>
<dbReference type="HOGENOM" id="CLU_012817_14_0_0"/>
<dbReference type="PANTHER" id="PTHR30026:SF20">
    <property type="entry name" value="OUTER MEMBRANE PROTEIN TOLC"/>
    <property type="match status" value="1"/>
</dbReference>
<dbReference type="GO" id="GO:0015562">
    <property type="term" value="F:efflux transmembrane transporter activity"/>
    <property type="evidence" value="ECO:0007669"/>
    <property type="project" value="InterPro"/>
</dbReference>
<evidence type="ECO:0000313" key="8">
    <source>
        <dbReference type="EMBL" id="AIE86222.1"/>
    </source>
</evidence>
<comment type="similarity">
    <text evidence="2">Belongs to the outer membrane factor (OMF) (TC 1.B.17) family.</text>
</comment>
<keyword evidence="9" id="KW-1185">Reference proteome</keyword>
<dbReference type="EMBL" id="CP007139">
    <property type="protein sequence ID" value="AIE86222.1"/>
    <property type="molecule type" value="Genomic_DNA"/>
</dbReference>
<dbReference type="InterPro" id="IPR051906">
    <property type="entry name" value="TolC-like"/>
</dbReference>
<keyword evidence="4" id="KW-1134">Transmembrane beta strand</keyword>
<evidence type="ECO:0000256" key="6">
    <source>
        <dbReference type="ARBA" id="ARBA00023136"/>
    </source>
</evidence>
<evidence type="ECO:0000256" key="5">
    <source>
        <dbReference type="ARBA" id="ARBA00022692"/>
    </source>
</evidence>
<evidence type="ECO:0000256" key="3">
    <source>
        <dbReference type="ARBA" id="ARBA00022448"/>
    </source>
</evidence>
<accession>A0A068NS96</accession>
<sequence length="368" mass="39298">MAFRNRNSVRAAEFRVRQAIASRSALGAPLPTRLEFGAGSLPDVSGGEDLLLAQPLDIFGRSSAGRASGNAALAAARAALRQTKLDLQGEVLTAFAEAQSAQALVQTGQSIFDIADKVYAATKRRADQGDLPPAQLLRADLDRERARQTIEVRRRSLAAAVIRLAGSLGVAASSLDILDSAPVPLPTAATGIETRPDLQQLQSDVANARAEIRQGRLTGLPDVELQFRRSPWSTPEQYGARLQVVMPLWDWGASRNRVRAAQQGERAAKALLADRQAIAQSEIASAQADYDAATATLASFERLAADARTLLEKEQRGFDLGASTLLDVLDATRALRDIEEGVVNARLSLAQAATRLMTTTGTIVGETK</sequence>
<gene>
    <name evidence="8" type="ORF">OP10G_2854</name>
</gene>
<dbReference type="Pfam" id="PF02321">
    <property type="entry name" value="OEP"/>
    <property type="match status" value="2"/>
</dbReference>
<comment type="subcellular location">
    <subcellularLocation>
        <location evidence="1">Cell outer membrane</location>
    </subcellularLocation>
</comment>
<dbReference type="GO" id="GO:0015288">
    <property type="term" value="F:porin activity"/>
    <property type="evidence" value="ECO:0007669"/>
    <property type="project" value="TreeGrafter"/>
</dbReference>
<dbReference type="InterPro" id="IPR003423">
    <property type="entry name" value="OMP_efflux"/>
</dbReference>
<name>A0A068NS96_FIMGI</name>
<protein>
    <submittedName>
        <fullName evidence="8">Outer membrane efflux protein</fullName>
    </submittedName>
</protein>
<keyword evidence="6" id="KW-0472">Membrane</keyword>
<evidence type="ECO:0000256" key="4">
    <source>
        <dbReference type="ARBA" id="ARBA00022452"/>
    </source>
</evidence>
<dbReference type="SUPFAM" id="SSF56954">
    <property type="entry name" value="Outer membrane efflux proteins (OEP)"/>
    <property type="match status" value="1"/>
</dbReference>
<proteinExistence type="inferred from homology"/>
<dbReference type="PANTHER" id="PTHR30026">
    <property type="entry name" value="OUTER MEMBRANE PROTEIN TOLC"/>
    <property type="match status" value="1"/>
</dbReference>
<evidence type="ECO:0000313" key="9">
    <source>
        <dbReference type="Proteomes" id="UP000027982"/>
    </source>
</evidence>
<dbReference type="GO" id="GO:0009279">
    <property type="term" value="C:cell outer membrane"/>
    <property type="evidence" value="ECO:0007669"/>
    <property type="project" value="UniProtKB-SubCell"/>
</dbReference>